<dbReference type="Gene3D" id="1.10.287.1490">
    <property type="match status" value="1"/>
</dbReference>
<evidence type="ECO:0000313" key="2">
    <source>
        <dbReference type="EnsemblMetazoa" id="CLYHEMP019487.1"/>
    </source>
</evidence>
<feature type="compositionally biased region" description="Basic and acidic residues" evidence="1">
    <location>
        <begin position="82"/>
        <end position="104"/>
    </location>
</feature>
<dbReference type="AlphaFoldDB" id="A0A7M5X8U5"/>
<sequence length="188" mass="21967">MAAITKDTNQQDLSFDDMKAEFLSMDQEIKEKSNEITRLKAKLKEREEAGAKMVDQMEELHENLAELDGRFERSETLNKTLRREKEDAVRNTEDEVEDMKKKMESMQSELTTVRSEYQEYRNETDNKLEQLRDSFKTSIEGAKHPITEYLEKNKGSKTPMKKTKGYKLLKSIDNDLKNILSQTTNNNS</sequence>
<dbReference type="OrthoDB" id="10485906at2759"/>
<dbReference type="RefSeq" id="XP_066914809.1">
    <property type="nucleotide sequence ID" value="XM_067058708.1"/>
</dbReference>
<dbReference type="SUPFAM" id="SSF58113">
    <property type="entry name" value="Apolipoprotein A-I"/>
    <property type="match status" value="1"/>
</dbReference>
<evidence type="ECO:0000313" key="3">
    <source>
        <dbReference type="Proteomes" id="UP000594262"/>
    </source>
</evidence>
<protein>
    <submittedName>
        <fullName evidence="2">Uncharacterized protein</fullName>
    </submittedName>
</protein>
<dbReference type="GeneID" id="136802008"/>
<feature type="region of interest" description="Disordered" evidence="1">
    <location>
        <begin position="82"/>
        <end position="110"/>
    </location>
</feature>
<keyword evidence="3" id="KW-1185">Reference proteome</keyword>
<dbReference type="EnsemblMetazoa" id="CLYHEMT019487.1">
    <property type="protein sequence ID" value="CLYHEMP019487.1"/>
    <property type="gene ID" value="CLYHEMG019487"/>
</dbReference>
<evidence type="ECO:0000256" key="1">
    <source>
        <dbReference type="SAM" id="MobiDB-lite"/>
    </source>
</evidence>
<accession>A0A7M5X8U5</accession>
<dbReference type="Proteomes" id="UP000594262">
    <property type="component" value="Unplaced"/>
</dbReference>
<organism evidence="2 3">
    <name type="scientific">Clytia hemisphaerica</name>
    <dbReference type="NCBI Taxonomy" id="252671"/>
    <lineage>
        <taxon>Eukaryota</taxon>
        <taxon>Metazoa</taxon>
        <taxon>Cnidaria</taxon>
        <taxon>Hydrozoa</taxon>
        <taxon>Hydroidolina</taxon>
        <taxon>Leptothecata</taxon>
        <taxon>Obeliida</taxon>
        <taxon>Clytiidae</taxon>
        <taxon>Clytia</taxon>
    </lineage>
</organism>
<proteinExistence type="predicted"/>
<name>A0A7M5X8U5_9CNID</name>
<reference evidence="2" key="1">
    <citation type="submission" date="2021-01" db="UniProtKB">
        <authorList>
            <consortium name="EnsemblMetazoa"/>
        </authorList>
    </citation>
    <scope>IDENTIFICATION</scope>
</reference>